<sequence length="287" mass="32604">MASGDKDGSILRRVDALISRFEPIVEPIKSFTWEGPDGEQYWEFLRRSIVVRQMQALRAALIMAKADQGAFGVTFLRPAYEELVWVEYLTAHKAIASELVRLLGAHEIAANLDTQNQFIGAKGMLNVGFTQSFVKRRLAATRESDVRLRALGRKLGWRDGQMSPSLAFLARKIGREKEYNFIYHATSRFVHFSTVETFRRVWGNSGQVTISTENFSRYGTDFSLYWGLRVFVETVSAAQISDFADRRTNDGVGEEILQLVEGLHPVEIVTAAELESWPSRREYGKKQ</sequence>
<evidence type="ECO:0000313" key="1">
    <source>
        <dbReference type="EMBL" id="MBP1299342.1"/>
    </source>
</evidence>
<dbReference type="RefSeq" id="WP_172648370.1">
    <property type="nucleotide sequence ID" value="NZ_JAFICZ010000001.1"/>
</dbReference>
<accession>A0A8I1YGM9</accession>
<evidence type="ECO:0000313" key="2">
    <source>
        <dbReference type="Proteomes" id="UP000673383"/>
    </source>
</evidence>
<proteinExistence type="predicted"/>
<dbReference type="Pfam" id="PF18928">
    <property type="entry name" value="DUF5677"/>
    <property type="match status" value="1"/>
</dbReference>
<dbReference type="Proteomes" id="UP000673383">
    <property type="component" value="Unassembled WGS sequence"/>
</dbReference>
<reference evidence="1" key="1">
    <citation type="submission" date="2021-02" db="EMBL/GenBank/DDBJ databases">
        <title>Genomic Encyclopedia of Type Strains, Phase IV (KMG-V): Genome sequencing to study the core and pangenomes of soil and plant-associated prokaryotes.</title>
        <authorList>
            <person name="Whitman W."/>
        </authorList>
    </citation>
    <scope>NUCLEOTIDE SEQUENCE</scope>
    <source>
        <strain evidence="1">USDA 406</strain>
    </source>
</reference>
<comment type="caution">
    <text evidence="1">The sequence shown here is derived from an EMBL/GenBank/DDBJ whole genome shotgun (WGS) entry which is preliminary data.</text>
</comment>
<dbReference type="EMBL" id="JAFICZ010000001">
    <property type="protein sequence ID" value="MBP1299342.1"/>
    <property type="molecule type" value="Genomic_DNA"/>
</dbReference>
<organism evidence="1 2">
    <name type="scientific">Bradyrhizobium elkanii</name>
    <dbReference type="NCBI Taxonomy" id="29448"/>
    <lineage>
        <taxon>Bacteria</taxon>
        <taxon>Pseudomonadati</taxon>
        <taxon>Pseudomonadota</taxon>
        <taxon>Alphaproteobacteria</taxon>
        <taxon>Hyphomicrobiales</taxon>
        <taxon>Nitrobacteraceae</taxon>
        <taxon>Bradyrhizobium</taxon>
    </lineage>
</organism>
<name>A0A8I1YGM9_BRAEL</name>
<dbReference type="InterPro" id="IPR043733">
    <property type="entry name" value="DUF5677"/>
</dbReference>
<gene>
    <name evidence="1" type="ORF">JOH49_009095</name>
</gene>
<dbReference type="AlphaFoldDB" id="A0A8I1YGM9"/>
<protein>
    <submittedName>
        <fullName evidence="1">Uncharacterized protein</fullName>
    </submittedName>
</protein>